<dbReference type="InterPro" id="IPR013534">
    <property type="entry name" value="Starch_synth_cat_dom"/>
</dbReference>
<evidence type="ECO:0000256" key="1">
    <source>
        <dbReference type="ARBA" id="ARBA00001478"/>
    </source>
</evidence>
<dbReference type="PANTHER" id="PTHR45825:SF11">
    <property type="entry name" value="ALPHA AMYLASE DOMAIN-CONTAINING PROTEIN"/>
    <property type="match status" value="1"/>
</dbReference>
<accession>A0A6L5YTQ9</accession>
<dbReference type="EMBL" id="VUNI01000017">
    <property type="protein sequence ID" value="MST75359.1"/>
    <property type="molecule type" value="Genomic_DNA"/>
</dbReference>
<proteinExistence type="inferred from homology"/>
<evidence type="ECO:0000256" key="2">
    <source>
        <dbReference type="ARBA" id="ARBA00002764"/>
    </source>
</evidence>
<comment type="pathway">
    <text evidence="7">Glycan biosynthesis; glycogen biosynthesis.</text>
</comment>
<dbReference type="NCBIfam" id="NF001898">
    <property type="entry name" value="PRK00654.1-1"/>
    <property type="match status" value="1"/>
</dbReference>
<dbReference type="HAMAP" id="MF_00484">
    <property type="entry name" value="Glycogen_synth"/>
    <property type="match status" value="1"/>
</dbReference>
<evidence type="ECO:0000313" key="11">
    <source>
        <dbReference type="Proteomes" id="UP000474024"/>
    </source>
</evidence>
<comment type="similarity">
    <text evidence="3 7">Belongs to the glycosyltransferase 1 family. Bacterial/plant glycogen synthase subfamily.</text>
</comment>
<feature type="binding site" evidence="7">
    <location>
        <position position="16"/>
    </location>
    <ligand>
        <name>ADP-alpha-D-glucose</name>
        <dbReference type="ChEBI" id="CHEBI:57498"/>
    </ligand>
</feature>
<dbReference type="GO" id="GO:0009011">
    <property type="term" value="F:alpha-1,4-glucan glucosyltransferase (ADP-glucose donor) activity"/>
    <property type="evidence" value="ECO:0007669"/>
    <property type="project" value="UniProtKB-UniRule"/>
</dbReference>
<dbReference type="InterPro" id="IPR011835">
    <property type="entry name" value="GS/SS"/>
</dbReference>
<feature type="domain" description="Glycosyl transferase family 1" evidence="8">
    <location>
        <begin position="293"/>
        <end position="440"/>
    </location>
</feature>
<evidence type="ECO:0000259" key="8">
    <source>
        <dbReference type="Pfam" id="PF00534"/>
    </source>
</evidence>
<dbReference type="RefSeq" id="WP_154430322.1">
    <property type="nucleotide sequence ID" value="NZ_VUNI01000017.1"/>
</dbReference>
<dbReference type="GO" id="GO:0004373">
    <property type="term" value="F:alpha-1,4-glucan glucosyltransferase (UDP-glucose donor) activity"/>
    <property type="evidence" value="ECO:0007669"/>
    <property type="project" value="InterPro"/>
</dbReference>
<gene>
    <name evidence="7 10" type="primary">glgA</name>
    <name evidence="10" type="ORF">FYJ75_10055</name>
</gene>
<dbReference type="NCBIfam" id="TIGR02095">
    <property type="entry name" value="glgA"/>
    <property type="match status" value="1"/>
</dbReference>
<comment type="caution">
    <text evidence="10">The sequence shown here is derived from an EMBL/GenBank/DDBJ whole genome shotgun (WGS) entry which is preliminary data.</text>
</comment>
<name>A0A6L5YTQ9_9FIRM</name>
<dbReference type="GO" id="GO:0005978">
    <property type="term" value="P:glycogen biosynthetic process"/>
    <property type="evidence" value="ECO:0007669"/>
    <property type="project" value="UniProtKB-UniRule"/>
</dbReference>
<evidence type="ECO:0000256" key="3">
    <source>
        <dbReference type="ARBA" id="ARBA00010281"/>
    </source>
</evidence>
<protein>
    <recommendedName>
        <fullName evidence="7">Glycogen synthase</fullName>
        <ecNumber evidence="7">2.4.1.21</ecNumber>
    </recommendedName>
    <alternativeName>
        <fullName evidence="7">Starch [bacterial glycogen] synthase</fullName>
    </alternativeName>
</protein>
<evidence type="ECO:0000259" key="9">
    <source>
        <dbReference type="Pfam" id="PF08323"/>
    </source>
</evidence>
<dbReference type="CDD" id="cd03791">
    <property type="entry name" value="GT5_Glycogen_synthase_DULL1-like"/>
    <property type="match status" value="1"/>
</dbReference>
<dbReference type="SUPFAM" id="SSF53756">
    <property type="entry name" value="UDP-Glycosyltransferase/glycogen phosphorylase"/>
    <property type="match status" value="1"/>
</dbReference>
<evidence type="ECO:0000256" key="4">
    <source>
        <dbReference type="ARBA" id="ARBA00022676"/>
    </source>
</evidence>
<keyword evidence="11" id="KW-1185">Reference proteome</keyword>
<keyword evidence="5 7" id="KW-0808">Transferase</keyword>
<keyword evidence="6 7" id="KW-0320">Glycogen biosynthesis</keyword>
<dbReference type="PANTHER" id="PTHR45825">
    <property type="entry name" value="GRANULE-BOUND STARCH SYNTHASE 1, CHLOROPLASTIC/AMYLOPLASTIC"/>
    <property type="match status" value="1"/>
</dbReference>
<evidence type="ECO:0000256" key="6">
    <source>
        <dbReference type="ARBA" id="ARBA00023056"/>
    </source>
</evidence>
<dbReference type="EC" id="2.4.1.21" evidence="7"/>
<dbReference type="UniPathway" id="UPA00164"/>
<keyword evidence="4 7" id="KW-0328">Glycosyltransferase</keyword>
<sequence length="482" mass="55686">MYNVLFVASEAIPYMKTGGLADVVGSLPRYYDKEKYDVRIILPKYACMDPEIARQLRFVCHFYVHLNWRKQYAGIFETEYKGIHYYFVDNEYYFAGAQPYNNIYEDVEKFAYFSKAVLQALPYIDFAPDIIHCHDWQTGLVPVFLKTQFGDDNYYAGIRTVYSIHNMKFQGRWQLKAVMDITGLPEQIFNDRELEAYGEANYLKGGIVYSDVVTTVSPTYAHDITTAEGGEGLGGLMYARRDSLYGIVNGIDYQEYNPETDPYIAKKFNEKQMLSGKKANKEALQKEMGLPADPDVLLIGMVSRMTDQKGFDLVSYMMDEILSTLNVQIVVLGTGEDRYQDMFRFFQNKYPDKLCAHIGYSEERAHRIYASCDAFLMPSMFEPCGLSQMMAMRYATVPIVRETGGLKDTVEAYNEYEHTGTGFSFANYNAHEMLAVIKYAFDIFQNRKSEWNDIMKRDMESDFSWNTSAEQYEKIYDSLCES</sequence>
<dbReference type="Pfam" id="PF00534">
    <property type="entry name" value="Glycos_transf_1"/>
    <property type="match status" value="1"/>
</dbReference>
<dbReference type="Gene3D" id="3.40.50.2000">
    <property type="entry name" value="Glycogen Phosphorylase B"/>
    <property type="match status" value="2"/>
</dbReference>
<organism evidence="10 11">
    <name type="scientific">Roseburia porci</name>
    <dbReference type="NCBI Taxonomy" id="2605790"/>
    <lineage>
        <taxon>Bacteria</taxon>
        <taxon>Bacillati</taxon>
        <taxon>Bacillota</taxon>
        <taxon>Clostridia</taxon>
        <taxon>Lachnospirales</taxon>
        <taxon>Lachnospiraceae</taxon>
        <taxon>Roseburia</taxon>
    </lineage>
</organism>
<dbReference type="Proteomes" id="UP000474024">
    <property type="component" value="Unassembled WGS sequence"/>
</dbReference>
<comment type="function">
    <text evidence="2 7">Synthesizes alpha-1,4-glucan chains using ADP-glucose.</text>
</comment>
<dbReference type="Pfam" id="PF08323">
    <property type="entry name" value="Glyco_transf_5"/>
    <property type="match status" value="1"/>
</dbReference>
<dbReference type="AlphaFoldDB" id="A0A6L5YTQ9"/>
<evidence type="ECO:0000313" key="10">
    <source>
        <dbReference type="EMBL" id="MST75359.1"/>
    </source>
</evidence>
<dbReference type="InterPro" id="IPR001296">
    <property type="entry name" value="Glyco_trans_1"/>
</dbReference>
<evidence type="ECO:0000256" key="5">
    <source>
        <dbReference type="ARBA" id="ARBA00022679"/>
    </source>
</evidence>
<comment type="catalytic activity">
    <reaction evidence="1 7">
        <text>[(1-&gt;4)-alpha-D-glucosyl](n) + ADP-alpha-D-glucose = [(1-&gt;4)-alpha-D-glucosyl](n+1) + ADP + H(+)</text>
        <dbReference type="Rhea" id="RHEA:18189"/>
        <dbReference type="Rhea" id="RHEA-COMP:9584"/>
        <dbReference type="Rhea" id="RHEA-COMP:9587"/>
        <dbReference type="ChEBI" id="CHEBI:15378"/>
        <dbReference type="ChEBI" id="CHEBI:15444"/>
        <dbReference type="ChEBI" id="CHEBI:57498"/>
        <dbReference type="ChEBI" id="CHEBI:456216"/>
        <dbReference type="EC" id="2.4.1.21"/>
    </reaction>
</comment>
<feature type="domain" description="Starch synthase catalytic" evidence="9">
    <location>
        <begin position="3"/>
        <end position="237"/>
    </location>
</feature>
<evidence type="ECO:0000256" key="7">
    <source>
        <dbReference type="HAMAP-Rule" id="MF_00484"/>
    </source>
</evidence>
<reference evidence="10 11" key="1">
    <citation type="submission" date="2019-08" db="EMBL/GenBank/DDBJ databases">
        <title>In-depth cultivation of the pig gut microbiome towards novel bacterial diversity and tailored functional studies.</title>
        <authorList>
            <person name="Wylensek D."/>
            <person name="Hitch T.C.A."/>
            <person name="Clavel T."/>
        </authorList>
    </citation>
    <scope>NUCLEOTIDE SEQUENCE [LARGE SCALE GENOMIC DNA]</scope>
    <source>
        <strain evidence="10 11">MUC/MUC-530-WT-4D</strain>
    </source>
</reference>